<evidence type="ECO:0000313" key="2">
    <source>
        <dbReference type="Proteomes" id="UP000356253"/>
    </source>
</evidence>
<name>A0AC61YE45_9FLAO</name>
<evidence type="ECO:0000313" key="1">
    <source>
        <dbReference type="EMBL" id="VVV02195.1"/>
    </source>
</evidence>
<reference evidence="1" key="1">
    <citation type="submission" date="2019-09" db="EMBL/GenBank/DDBJ databases">
        <authorList>
            <person name="Rodrigo-Torres L."/>
            <person name="Arahal R. D."/>
            <person name="Lucena T."/>
        </authorList>
    </citation>
    <scope>NUCLEOTIDE SEQUENCE</scope>
    <source>
        <strain evidence="1">ISS653</strain>
    </source>
</reference>
<protein>
    <submittedName>
        <fullName evidence="1">Uncharacterized protein</fullName>
    </submittedName>
</protein>
<keyword evidence="2" id="KW-1185">Reference proteome</keyword>
<gene>
    <name evidence="1" type="ORF">FVB9532_03493</name>
</gene>
<proteinExistence type="predicted"/>
<dbReference type="EMBL" id="CABVMM010000016">
    <property type="protein sequence ID" value="VVV02195.1"/>
    <property type="molecule type" value="Genomic_DNA"/>
</dbReference>
<accession>A0AC61YE45</accession>
<sequence>MIRRLLYLAIVTTSITANAQHNYTIQEGQAPQAGTSKSFTATITGVQMDFVESEWRDFLHQYQGKSGEPIKNGDVVVMETEEVIFPILDNEKVDIMAMFRPFLNQNGLDSVMLTIWIEREDTTHLNPLVDEQAGKKVKDWLLSFYAQIDRTAITTD</sequence>
<organism evidence="1 2">
    <name type="scientific">Mesonia oceanica</name>
    <dbReference type="NCBI Taxonomy" id="2687242"/>
    <lineage>
        <taxon>Bacteria</taxon>
        <taxon>Pseudomonadati</taxon>
        <taxon>Bacteroidota</taxon>
        <taxon>Flavobacteriia</taxon>
        <taxon>Flavobacteriales</taxon>
        <taxon>Flavobacteriaceae</taxon>
        <taxon>Mesonia</taxon>
    </lineage>
</organism>
<comment type="caution">
    <text evidence="1">The sequence shown here is derived from an EMBL/GenBank/DDBJ whole genome shotgun (WGS) entry which is preliminary data.</text>
</comment>
<dbReference type="Proteomes" id="UP000356253">
    <property type="component" value="Unassembled WGS sequence"/>
</dbReference>